<keyword evidence="3" id="KW-1185">Reference proteome</keyword>
<feature type="transmembrane region" description="Helical" evidence="1">
    <location>
        <begin position="189"/>
        <end position="208"/>
    </location>
</feature>
<dbReference type="PANTHER" id="PTHR37305">
    <property type="entry name" value="INTEGRAL MEMBRANE PROTEIN-RELATED"/>
    <property type="match status" value="1"/>
</dbReference>
<dbReference type="GO" id="GO:0140359">
    <property type="term" value="F:ABC-type transporter activity"/>
    <property type="evidence" value="ECO:0007669"/>
    <property type="project" value="InterPro"/>
</dbReference>
<dbReference type="Pfam" id="PF12679">
    <property type="entry name" value="ABC2_membrane_2"/>
    <property type="match status" value="1"/>
</dbReference>
<dbReference type="GO" id="GO:0005886">
    <property type="term" value="C:plasma membrane"/>
    <property type="evidence" value="ECO:0007669"/>
    <property type="project" value="UniProtKB-SubCell"/>
</dbReference>
<evidence type="ECO:0000256" key="1">
    <source>
        <dbReference type="SAM" id="Phobius"/>
    </source>
</evidence>
<feature type="transmembrane region" description="Helical" evidence="1">
    <location>
        <begin position="242"/>
        <end position="260"/>
    </location>
</feature>
<evidence type="ECO:0000313" key="3">
    <source>
        <dbReference type="Proteomes" id="UP000007161"/>
    </source>
</evidence>
<dbReference type="PANTHER" id="PTHR37305:SF1">
    <property type="entry name" value="MEMBRANE PROTEIN"/>
    <property type="match status" value="1"/>
</dbReference>
<gene>
    <name evidence="2" type="ordered locus">Marpi_1355</name>
</gene>
<proteinExistence type="predicted"/>
<dbReference type="RefSeq" id="WP_014296829.1">
    <property type="nucleotide sequence ID" value="NC_016751.1"/>
</dbReference>
<keyword evidence="1" id="KW-0472">Membrane</keyword>
<accession>H2J3E2</accession>
<reference evidence="2 3" key="1">
    <citation type="journal article" date="2012" name="J. Bacteriol.">
        <title>Complete Genome Sequence of the Thermophilic, Piezophilic, Heterotrophic Bacterium Marinitoga piezophila KA3.</title>
        <authorList>
            <person name="Lucas S."/>
            <person name="Han J."/>
            <person name="Lapidus A."/>
            <person name="Cheng J.F."/>
            <person name="Goodwin L.A."/>
            <person name="Pitluck S."/>
            <person name="Peters L."/>
            <person name="Mikhailova N."/>
            <person name="Teshima H."/>
            <person name="Detter J.C."/>
            <person name="Han C."/>
            <person name="Tapia R."/>
            <person name="Land M."/>
            <person name="Hauser L."/>
            <person name="Kyrpides N.C."/>
            <person name="Ivanova N."/>
            <person name="Pagani I."/>
            <person name="Vannier P."/>
            <person name="Oger P."/>
            <person name="Bartlett D.H."/>
            <person name="Noll K.M."/>
            <person name="Woyke T."/>
            <person name="Jebbar M."/>
        </authorList>
    </citation>
    <scope>NUCLEOTIDE SEQUENCE [LARGE SCALE GENOMIC DNA]</scope>
    <source>
        <strain evidence="3">DSM 14283 / JCM 11233 / KA3</strain>
    </source>
</reference>
<organism evidence="2 3">
    <name type="scientific">Marinitoga piezophila (strain DSM 14283 / JCM 11233 / KA3)</name>
    <dbReference type="NCBI Taxonomy" id="443254"/>
    <lineage>
        <taxon>Bacteria</taxon>
        <taxon>Thermotogati</taxon>
        <taxon>Thermotogota</taxon>
        <taxon>Thermotogae</taxon>
        <taxon>Petrotogales</taxon>
        <taxon>Petrotogaceae</taxon>
        <taxon>Marinitoga</taxon>
    </lineage>
</organism>
<dbReference type="HOGENOM" id="CLU_064090_0_0_0"/>
<feature type="transmembrane region" description="Helical" evidence="1">
    <location>
        <begin position="158"/>
        <end position="182"/>
    </location>
</feature>
<protein>
    <recommendedName>
        <fullName evidence="4">ABC-type transport system involved in multi-copper enzyme maturation, permease component</fullName>
    </recommendedName>
</protein>
<feature type="transmembrane region" description="Helical" evidence="1">
    <location>
        <begin position="72"/>
        <end position="93"/>
    </location>
</feature>
<dbReference type="KEGG" id="mpz:Marpi_1355"/>
<dbReference type="eggNOG" id="COG1277">
    <property type="taxonomic scope" value="Bacteria"/>
</dbReference>
<dbReference type="STRING" id="443254.Marpi_1355"/>
<name>H2J3E2_MARPK</name>
<keyword evidence="1" id="KW-1133">Transmembrane helix</keyword>
<sequence length="268" mass="30931">MGLIKKEFKDTFKGLIIWNIIFILFSGLYIPFTDKMTEKSDVISRFFNSIPRTFLKAFNISDMEMFLKPEGFFGSEGMAIVFIFAAVYSIMLVSKSFAGEFDNGTIEYLLIKPYSRFKIFFSKLLVMFFNITVIAAIFTVTIVWMFKFFVASNYNVEILYGFGFYTYVVEIFFISFTLFLSFTIKKGSLVNSIAMGILFLMYFGYTLLEDIKGLSFLSYISVFKYIPLVATVKNNTVYYQNGIFIILLSIVLLIVSALWFNKEDISLA</sequence>
<dbReference type="AlphaFoldDB" id="H2J3E2"/>
<feature type="transmembrane region" description="Helical" evidence="1">
    <location>
        <begin position="124"/>
        <end position="146"/>
    </location>
</feature>
<feature type="transmembrane region" description="Helical" evidence="1">
    <location>
        <begin position="12"/>
        <end position="32"/>
    </location>
</feature>
<evidence type="ECO:0000313" key="2">
    <source>
        <dbReference type="EMBL" id="AEX85758.1"/>
    </source>
</evidence>
<dbReference type="Proteomes" id="UP000007161">
    <property type="component" value="Chromosome"/>
</dbReference>
<evidence type="ECO:0008006" key="4">
    <source>
        <dbReference type="Google" id="ProtNLM"/>
    </source>
</evidence>
<keyword evidence="1" id="KW-0812">Transmembrane</keyword>
<reference evidence="3" key="2">
    <citation type="submission" date="2012-01" db="EMBL/GenBank/DDBJ databases">
        <title>Complete sequence of chromosome of Marinitoga piezophila KA3.</title>
        <authorList>
            <person name="Lucas S."/>
            <person name="Han J."/>
            <person name="Lapidus A."/>
            <person name="Cheng J.-F."/>
            <person name="Goodwin L."/>
            <person name="Pitluck S."/>
            <person name="Peters L."/>
            <person name="Mikhailova N."/>
            <person name="Teshima H."/>
            <person name="Detter J.C."/>
            <person name="Han C."/>
            <person name="Tapia R."/>
            <person name="Land M."/>
            <person name="Hauser L."/>
            <person name="Kyrpides N."/>
            <person name="Ivanova N."/>
            <person name="Pagani I."/>
            <person name="Jebbar M."/>
            <person name="Vannier P."/>
            <person name="Oger P."/>
            <person name="Cario A."/>
            <person name="Bartlett D."/>
            <person name="Noll K.M."/>
            <person name="Woyke T."/>
        </authorList>
    </citation>
    <scope>NUCLEOTIDE SEQUENCE [LARGE SCALE GENOMIC DNA]</scope>
    <source>
        <strain evidence="3">DSM 14283 / JCM 11233 / KA3</strain>
    </source>
</reference>
<dbReference type="EMBL" id="CP003257">
    <property type="protein sequence ID" value="AEX85758.1"/>
    <property type="molecule type" value="Genomic_DNA"/>
</dbReference>